<dbReference type="Pfam" id="PF03221">
    <property type="entry name" value="HTH_Tnp_Tc5"/>
    <property type="match status" value="1"/>
</dbReference>
<dbReference type="InterPro" id="IPR004875">
    <property type="entry name" value="DDE_SF_endonuclease_dom"/>
</dbReference>
<comment type="subcellular location">
    <subcellularLocation>
        <location evidence="1">Nucleus</location>
    </subcellularLocation>
</comment>
<keyword evidence="2" id="KW-0238">DNA-binding</keyword>
<dbReference type="InterPro" id="IPR009057">
    <property type="entry name" value="Homeodomain-like_sf"/>
</dbReference>
<dbReference type="GO" id="GO:0003677">
    <property type="term" value="F:DNA binding"/>
    <property type="evidence" value="ECO:0007669"/>
    <property type="project" value="UniProtKB-KW"/>
</dbReference>
<evidence type="ECO:0000259" key="4">
    <source>
        <dbReference type="SMART" id="SM00674"/>
    </source>
</evidence>
<dbReference type="Gene3D" id="1.10.10.60">
    <property type="entry name" value="Homeodomain-like"/>
    <property type="match status" value="1"/>
</dbReference>
<dbReference type="EMBL" id="ODYU01000769">
    <property type="protein sequence ID" value="SOQ36063.1"/>
    <property type="molecule type" value="Genomic_DNA"/>
</dbReference>
<protein>
    <submittedName>
        <fullName evidence="5">SFRICE_020486</fullName>
    </submittedName>
</protein>
<evidence type="ECO:0000256" key="1">
    <source>
        <dbReference type="ARBA" id="ARBA00004123"/>
    </source>
</evidence>
<feature type="compositionally biased region" description="Basic residues" evidence="3">
    <location>
        <begin position="585"/>
        <end position="594"/>
    </location>
</feature>
<dbReference type="AlphaFoldDB" id="A0A2H1V5F2"/>
<proteinExistence type="predicted"/>
<dbReference type="Pfam" id="PF03184">
    <property type="entry name" value="DDE_1"/>
    <property type="match status" value="1"/>
</dbReference>
<evidence type="ECO:0000256" key="2">
    <source>
        <dbReference type="ARBA" id="ARBA00023125"/>
    </source>
</evidence>
<feature type="domain" description="HTH CENPB-type" evidence="4">
    <location>
        <begin position="69"/>
        <end position="140"/>
    </location>
</feature>
<gene>
    <name evidence="5" type="ORF">SFRICE_020486</name>
</gene>
<sequence>MPRKYKRKEGVRARVVSWTTEQLQSAFNEMDKKELGINEISRQFGIPSRTLRRRYAIKNQTKLTLGKHPVLGFENEKRLVAHILKLSDAGFPPDRRSIRTLAYQFAEKLQIQHNFDNENQMAGNEWFKSFIERNPELSIRQAEGLSVARAKGLSREEVNNFYELLTKVLADNDLLDKPERIYNMDESGVQLNNKPGKVVAKKGAKVVNTVTSAEKGETMTVVACCNAIGNFLPPVVIIKGVNKKPEFENGLPLGSKVFMNKKSAYINTDLFYKWLTEHFIALKPRGKVLLILDGHSSHSSAPDMLQVASDNDIILLCLPSHTTSALQPLDVAVFGPFKTYFNHETNLFMRANPNKKISRYNAGTLICNAWIRATTPANALAGFRRSGIYPLNPNALPDSIFAISDIAHRSDSDPDQPGVLHQTTTALLQTSSIHENAEPCEHVEVEKTTTLPVSSIDCSTTFENEYLDFEDLNITPPNMPSTSFNRNSPSLLIDPQILEDTLIDIVDIGDDSLIRILDNKEKETPSKFLAEASPIPKIPLTLARRAKQSADILNSREKIKEKRDIAERKKKQIESKINNTEATKKIRTMKKSNKKAKEQIQKNKNKKGKPKKNYDSSEETDGDATDCSHKENDYYLKVKKDRGPRKRLAIYSSNSDNEDHLSPNAEKALSATVKALSSMAFKGSFNFSGIHMGDPSTRTPPCPINKKTDQVRVGLAHEGFRNSK</sequence>
<dbReference type="SMART" id="SM00674">
    <property type="entry name" value="CENPB"/>
    <property type="match status" value="1"/>
</dbReference>
<dbReference type="InterPro" id="IPR006600">
    <property type="entry name" value="HTH_CenpB_DNA-bd_dom"/>
</dbReference>
<organism evidence="5">
    <name type="scientific">Spodoptera frugiperda</name>
    <name type="common">Fall armyworm</name>
    <dbReference type="NCBI Taxonomy" id="7108"/>
    <lineage>
        <taxon>Eukaryota</taxon>
        <taxon>Metazoa</taxon>
        <taxon>Ecdysozoa</taxon>
        <taxon>Arthropoda</taxon>
        <taxon>Hexapoda</taxon>
        <taxon>Insecta</taxon>
        <taxon>Pterygota</taxon>
        <taxon>Neoptera</taxon>
        <taxon>Endopterygota</taxon>
        <taxon>Lepidoptera</taxon>
        <taxon>Glossata</taxon>
        <taxon>Ditrysia</taxon>
        <taxon>Noctuoidea</taxon>
        <taxon>Noctuidae</taxon>
        <taxon>Amphipyrinae</taxon>
        <taxon>Spodoptera</taxon>
    </lineage>
</organism>
<reference evidence="5" key="1">
    <citation type="submission" date="2016-07" db="EMBL/GenBank/DDBJ databases">
        <authorList>
            <person name="Bretaudeau A."/>
        </authorList>
    </citation>
    <scope>NUCLEOTIDE SEQUENCE</scope>
    <source>
        <strain evidence="5">Rice</strain>
        <tissue evidence="5">Whole body</tissue>
    </source>
</reference>
<dbReference type="SUPFAM" id="SSF46689">
    <property type="entry name" value="Homeodomain-like"/>
    <property type="match status" value="1"/>
</dbReference>
<dbReference type="GO" id="GO:0005634">
    <property type="term" value="C:nucleus"/>
    <property type="evidence" value="ECO:0007669"/>
    <property type="project" value="UniProtKB-SubCell"/>
</dbReference>
<dbReference type="PANTHER" id="PTHR19303">
    <property type="entry name" value="TRANSPOSON"/>
    <property type="match status" value="1"/>
</dbReference>
<feature type="region of interest" description="Disordered" evidence="3">
    <location>
        <begin position="563"/>
        <end position="628"/>
    </location>
</feature>
<evidence type="ECO:0000313" key="5">
    <source>
        <dbReference type="EMBL" id="SOQ36063.1"/>
    </source>
</evidence>
<evidence type="ECO:0000256" key="3">
    <source>
        <dbReference type="SAM" id="MobiDB-lite"/>
    </source>
</evidence>
<dbReference type="InterPro" id="IPR050863">
    <property type="entry name" value="CenT-Element_Derived"/>
</dbReference>
<accession>A0A2H1V5F2</accession>
<name>A0A2H1V5F2_SPOFR</name>
<dbReference type="PANTHER" id="PTHR19303:SF74">
    <property type="entry name" value="POGO TRANSPOSABLE ELEMENT WITH KRAB DOMAIN"/>
    <property type="match status" value="1"/>
</dbReference>